<reference evidence="3" key="3">
    <citation type="submission" date="2022-01" db="UniProtKB">
        <authorList>
            <consortium name="EnsemblPlants"/>
        </authorList>
    </citation>
    <scope>IDENTIFICATION</scope>
    <source>
        <strain evidence="3">subsp. vulgare</strain>
    </source>
</reference>
<dbReference type="AlphaFoldDB" id="A0A8I6X3L4"/>
<protein>
    <recommendedName>
        <fullName evidence="5">CASP-like protein</fullName>
    </recommendedName>
</protein>
<evidence type="ECO:0000256" key="2">
    <source>
        <dbReference type="SAM" id="SignalP"/>
    </source>
</evidence>
<evidence type="ECO:0008006" key="5">
    <source>
        <dbReference type="Google" id="ProtNLM"/>
    </source>
</evidence>
<evidence type="ECO:0000313" key="4">
    <source>
        <dbReference type="Proteomes" id="UP000011116"/>
    </source>
</evidence>
<reference evidence="3" key="2">
    <citation type="submission" date="2020-10" db="EMBL/GenBank/DDBJ databases">
        <authorList>
            <person name="Scholz U."/>
            <person name="Mascher M."/>
            <person name="Fiebig A."/>
        </authorList>
    </citation>
    <scope>NUCLEOTIDE SEQUENCE [LARGE SCALE GENOMIC DNA]</scope>
    <source>
        <strain evidence="3">cv. Morex</strain>
    </source>
</reference>
<dbReference type="PANTHER" id="PTHR33103:SF48">
    <property type="entry name" value="DUF674 DOMAIN-CONTAINING PROTEIN"/>
    <property type="match status" value="1"/>
</dbReference>
<feature type="region of interest" description="Disordered" evidence="1">
    <location>
        <begin position="250"/>
        <end position="272"/>
    </location>
</feature>
<dbReference type="Proteomes" id="UP000011116">
    <property type="component" value="Chromosome 3H"/>
</dbReference>
<dbReference type="PANTHER" id="PTHR33103">
    <property type="entry name" value="OS01G0153900 PROTEIN"/>
    <property type="match status" value="1"/>
</dbReference>
<reference evidence="4" key="1">
    <citation type="journal article" date="2012" name="Nature">
        <title>A physical, genetic and functional sequence assembly of the barley genome.</title>
        <authorList>
            <consortium name="The International Barley Genome Sequencing Consortium"/>
            <person name="Mayer K.F."/>
            <person name="Waugh R."/>
            <person name="Brown J.W."/>
            <person name="Schulman A."/>
            <person name="Langridge P."/>
            <person name="Platzer M."/>
            <person name="Fincher G.B."/>
            <person name="Muehlbauer G.J."/>
            <person name="Sato K."/>
            <person name="Close T.J."/>
            <person name="Wise R.P."/>
            <person name="Stein N."/>
        </authorList>
    </citation>
    <scope>NUCLEOTIDE SEQUENCE [LARGE SCALE GENOMIC DNA]</scope>
    <source>
        <strain evidence="4">cv. Morex</strain>
    </source>
</reference>
<dbReference type="EnsemblPlants" id="HORVU.MOREX.r3.3HG0225440.1">
    <property type="protein sequence ID" value="HORVU.MOREX.r3.3HG0225440.1"/>
    <property type="gene ID" value="HORVU.MOREX.r3.3HG0225440"/>
</dbReference>
<evidence type="ECO:0000256" key="1">
    <source>
        <dbReference type="SAM" id="MobiDB-lite"/>
    </source>
</evidence>
<evidence type="ECO:0000313" key="3">
    <source>
        <dbReference type="EnsemblPlants" id="HORVU.MOREX.r3.3HG0225440.1"/>
    </source>
</evidence>
<dbReference type="Gramene" id="HORVU.MOREX.r2.3HG0187090.1">
    <property type="protein sequence ID" value="HORVU.MOREX.r2.3HG0187090.1"/>
    <property type="gene ID" value="HORVU.MOREX.r2.3HG0187090"/>
</dbReference>
<dbReference type="InterPro" id="IPR007750">
    <property type="entry name" value="DUF674"/>
</dbReference>
<feature type="signal peptide" evidence="2">
    <location>
        <begin position="1"/>
        <end position="16"/>
    </location>
</feature>
<keyword evidence="2" id="KW-0732">Signal</keyword>
<proteinExistence type="predicted"/>
<sequence>MSALATTLFAAMSALTLKLLIDKKANRVLYAEAGSDVVDFLFGLLAMPICIVAKELETGSDGVGVANIYASVPKMDDAGYMHSSVVQEALLSSHRQMLLQCPTIRVPYCPLTTTTTLPAAPSMRASVNGTPSYPQQYTSVATPRLAPTSKATDVARGFSHRRSTIDTGGYVQSLVTYTIMDDLTITPMSNISALALITKLNREKKDLVLEEKSVKIGEKEALDILKASVNSSTVLTDVFLSNNNTDVSLSKNKRAHTSNGEKKKDKIPDYYI</sequence>
<dbReference type="Gramene" id="HORVU.MOREX.r3.3HG0225440.1">
    <property type="protein sequence ID" value="HORVU.MOREX.r3.3HG0225440.1"/>
    <property type="gene ID" value="HORVU.MOREX.r3.3HG0225440"/>
</dbReference>
<feature type="chain" id="PRO_5035234177" description="CASP-like protein" evidence="2">
    <location>
        <begin position="17"/>
        <end position="272"/>
    </location>
</feature>
<keyword evidence="4" id="KW-1185">Reference proteome</keyword>
<organism evidence="3 4">
    <name type="scientific">Hordeum vulgare subsp. vulgare</name>
    <name type="common">Domesticated barley</name>
    <dbReference type="NCBI Taxonomy" id="112509"/>
    <lineage>
        <taxon>Eukaryota</taxon>
        <taxon>Viridiplantae</taxon>
        <taxon>Streptophyta</taxon>
        <taxon>Embryophyta</taxon>
        <taxon>Tracheophyta</taxon>
        <taxon>Spermatophyta</taxon>
        <taxon>Magnoliopsida</taxon>
        <taxon>Liliopsida</taxon>
        <taxon>Poales</taxon>
        <taxon>Poaceae</taxon>
        <taxon>BOP clade</taxon>
        <taxon>Pooideae</taxon>
        <taxon>Triticodae</taxon>
        <taxon>Triticeae</taxon>
        <taxon>Hordeinae</taxon>
        <taxon>Hordeum</taxon>
    </lineage>
</organism>
<name>A0A8I6X3L4_HORVV</name>
<feature type="compositionally biased region" description="Basic and acidic residues" evidence="1">
    <location>
        <begin position="259"/>
        <end position="272"/>
    </location>
</feature>
<accession>A0A8I6X3L4</accession>
<dbReference type="Pfam" id="PF05056">
    <property type="entry name" value="DUF674"/>
    <property type="match status" value="2"/>
</dbReference>